<evidence type="ECO:0000259" key="8">
    <source>
        <dbReference type="PROSITE" id="PS51192"/>
    </source>
</evidence>
<dbReference type="InterPro" id="IPR011545">
    <property type="entry name" value="DEAD/DEAH_box_helicase_dom"/>
</dbReference>
<dbReference type="Gene3D" id="3.30.420.10">
    <property type="entry name" value="Ribonuclease H-like superfamily/Ribonuclease H"/>
    <property type="match status" value="1"/>
</dbReference>
<dbReference type="SUPFAM" id="SSF53098">
    <property type="entry name" value="Ribonuclease H-like"/>
    <property type="match status" value="1"/>
</dbReference>
<dbReference type="InterPro" id="IPR014001">
    <property type="entry name" value="Helicase_ATP-bd"/>
</dbReference>
<protein>
    <recommendedName>
        <fullName evidence="6 7">3'-5' exonuclease DinG</fullName>
        <ecNumber evidence="6 7">3.1.-.-</ecNumber>
    </recommendedName>
</protein>
<dbReference type="PROSITE" id="PS51192">
    <property type="entry name" value="HELICASE_ATP_BIND_1"/>
    <property type="match status" value="1"/>
</dbReference>
<dbReference type="HAMAP" id="MF_02206">
    <property type="entry name" value="DinG_exonucl"/>
    <property type="match status" value="1"/>
</dbReference>
<comment type="function">
    <text evidence="6 7">3'-5' exonuclease.</text>
</comment>
<dbReference type="PANTHER" id="PTHR30231:SF41">
    <property type="entry name" value="DNA POLYMERASE III SUBUNIT EPSILON"/>
    <property type="match status" value="1"/>
</dbReference>
<dbReference type="InterPro" id="IPR006310">
    <property type="entry name" value="DinG"/>
</dbReference>
<dbReference type="NCBIfam" id="NF005569">
    <property type="entry name" value="PRK07246.1"/>
    <property type="match status" value="1"/>
</dbReference>
<comment type="caution">
    <text evidence="10">The sequence shown here is derived from an EMBL/GenBank/DDBJ whole genome shotgun (WGS) entry which is preliminary data.</text>
</comment>
<keyword evidence="5 6" id="KW-0067">ATP-binding</keyword>
<keyword evidence="1 6" id="KW-0540">Nuclease</keyword>
<accession>A0ABS5B128</accession>
<keyword evidence="2 6" id="KW-0547">Nucleotide-binding</keyword>
<keyword evidence="10" id="KW-0347">Helicase</keyword>
<dbReference type="NCBIfam" id="TIGR00573">
    <property type="entry name" value="dnaq"/>
    <property type="match status" value="1"/>
</dbReference>
<dbReference type="CDD" id="cd06127">
    <property type="entry name" value="DEDDh"/>
    <property type="match status" value="1"/>
</dbReference>
<dbReference type="SMART" id="SM00479">
    <property type="entry name" value="EXOIII"/>
    <property type="match status" value="1"/>
</dbReference>
<dbReference type="PANTHER" id="PTHR30231">
    <property type="entry name" value="DNA POLYMERASE III SUBUNIT EPSILON"/>
    <property type="match status" value="1"/>
</dbReference>
<dbReference type="InterPro" id="IPR012337">
    <property type="entry name" value="RNaseH-like_sf"/>
</dbReference>
<feature type="short sequence motif" description="DEAH box" evidence="6">
    <location>
        <begin position="441"/>
        <end position="444"/>
    </location>
</feature>
<dbReference type="GO" id="GO:0004386">
    <property type="term" value="F:helicase activity"/>
    <property type="evidence" value="ECO:0007669"/>
    <property type="project" value="UniProtKB-KW"/>
</dbReference>
<evidence type="ECO:0000256" key="2">
    <source>
        <dbReference type="ARBA" id="ARBA00022741"/>
    </source>
</evidence>
<organism evidence="10 11">
    <name type="scientific">Streptococcus oricebi</name>
    <dbReference type="NCBI Taxonomy" id="1547447"/>
    <lineage>
        <taxon>Bacteria</taxon>
        <taxon>Bacillati</taxon>
        <taxon>Bacillota</taxon>
        <taxon>Bacilli</taxon>
        <taxon>Lactobacillales</taxon>
        <taxon>Streptococcaceae</taxon>
        <taxon>Streptococcus</taxon>
    </lineage>
</organism>
<proteinExistence type="inferred from homology"/>
<keyword evidence="4 6" id="KW-0269">Exonuclease</keyword>
<evidence type="ECO:0000256" key="4">
    <source>
        <dbReference type="ARBA" id="ARBA00022839"/>
    </source>
</evidence>
<evidence type="ECO:0000313" key="11">
    <source>
        <dbReference type="Proteomes" id="UP001519296"/>
    </source>
</evidence>
<evidence type="ECO:0000256" key="7">
    <source>
        <dbReference type="RuleBase" id="RU364106"/>
    </source>
</evidence>
<dbReference type="RefSeq" id="WP_209626504.1">
    <property type="nucleotide sequence ID" value="NZ_PRDG01000001.1"/>
</dbReference>
<dbReference type="InterPro" id="IPR027417">
    <property type="entry name" value="P-loop_NTPase"/>
</dbReference>
<dbReference type="Proteomes" id="UP001519296">
    <property type="component" value="Unassembled WGS sequence"/>
</dbReference>
<feature type="domain" description="Helicase ATP-binding" evidence="9">
    <location>
        <begin position="235"/>
        <end position="490"/>
    </location>
</feature>
<dbReference type="Pfam" id="PF13307">
    <property type="entry name" value="Helicase_C_2"/>
    <property type="match status" value="1"/>
</dbReference>
<reference evidence="10 11" key="1">
    <citation type="submission" date="2018-02" db="EMBL/GenBank/DDBJ databases">
        <title>Draft genome sequence of Streptococcus oricebi CCUG 70868T type strain.</title>
        <authorList>
            <person name="Mendez V."/>
            <person name="Salva-Serra F."/>
            <person name="Jaen-Luchoro D."/>
            <person name="Gonzales-Siles L."/>
            <person name="Karlsson R."/>
            <person name="Engstrom-Jakobsson H."/>
            <person name="Busquets A."/>
            <person name="Gomila M."/>
            <person name="Pineiro-Iglesias B."/>
            <person name="Bennasar-Figueras A."/>
            <person name="Seeger M."/>
            <person name="Moore E."/>
        </authorList>
    </citation>
    <scope>NUCLEOTIDE SEQUENCE [LARGE SCALE GENOMIC DNA]</scope>
    <source>
        <strain evidence="10 11">CCUG 70868</strain>
    </source>
</reference>
<dbReference type="InterPro" id="IPR006555">
    <property type="entry name" value="ATP-dep_Helicase_C"/>
</dbReference>
<dbReference type="Pfam" id="PF00929">
    <property type="entry name" value="RNase_T"/>
    <property type="match status" value="1"/>
</dbReference>
<sequence>MKQGYSKYAVVDLEATGASNSSKIIQVGIVIIENGQIQQTYQTDINPHEPLDEHIKGLTGLSDARLSQAPDFQEVAAEIYDLIADAIFVAHNVKFDANLLAEALFWEGFELRTPRVDTVELAQIFFPTLEKYGLSNLCQCLDIDLTDAHTAIADALATAELFLQIQAKIKSLPKALVEVLLDLSQQLIYETHLAIQDVYQQMPAWDSKTYLERQGLFFRKPQARPRERKLSTDFQKNLALLGLDERKEQAIFARFVQEALEEEESSFLQAQAGLGKTYGYLLPLLARRQKKLVVTVPTKVLQDQIMESEGRKIEEVFGISFHNLKSPSSYIKLDLFKESLQHKQENRLIIRCKMKILVWLTETLTGDLDEIGQKHRYQPYLKTISHDGKISKKSLFYGEDFWQRGQEKASKSRVLITNHAYFLTRLEDDSNFIKGRLVVVDEAQKLFSALESFSRQSLSMTKILQGLQEELAEERPLLEKRLLESLQFELGHQLERFQREGLAELEPGAVAKIRQDLSELDLASLEPLKALFAQQFDQFWLESEQLENHRFLSLQAGRFALLDFQEFLPEDVKLFFVSATLSISRKVNLAKLLGFEHYRFYSLPYQTSKQQQIWIDETFPDVTKLSLHQYAKLLVQRIESLARLNRPLLVLFTSKDLLLAVSEGLSLAHLAQYRNGEAANIKRRFDRGESMILLGTGSFWEGTDFASQQQMIQIITRIPFDNPSDFFPQKMNKQLRLEGKNPFYDYSLPIAILRLKQALGRTLRNHQQQSAVLILDNRVYSKRYSKQIENALGKLAVLSRTDFPVIEGEMKDFFSPSKKRSKRSSKKS</sequence>
<dbReference type="NCBIfam" id="TIGR01407">
    <property type="entry name" value="dinG_rel"/>
    <property type="match status" value="1"/>
</dbReference>
<dbReference type="InterPro" id="IPR014013">
    <property type="entry name" value="Helic_SF1/SF2_ATP-bd_DinG/Rad3"/>
</dbReference>
<dbReference type="InterPro" id="IPR006054">
    <property type="entry name" value="DnaQ"/>
</dbReference>
<evidence type="ECO:0000313" key="10">
    <source>
        <dbReference type="EMBL" id="MBP2622531.1"/>
    </source>
</evidence>
<dbReference type="PROSITE" id="PS51193">
    <property type="entry name" value="HELICASE_ATP_BIND_2"/>
    <property type="match status" value="1"/>
</dbReference>
<dbReference type="SMART" id="SM00487">
    <property type="entry name" value="DEXDc"/>
    <property type="match status" value="1"/>
</dbReference>
<keyword evidence="11" id="KW-1185">Reference proteome</keyword>
<dbReference type="EC" id="3.1.-.-" evidence="6 7"/>
<dbReference type="Gene3D" id="3.40.50.300">
    <property type="entry name" value="P-loop containing nucleotide triphosphate hydrolases"/>
    <property type="match status" value="2"/>
</dbReference>
<dbReference type="SUPFAM" id="SSF52540">
    <property type="entry name" value="P-loop containing nucleoside triphosphate hydrolases"/>
    <property type="match status" value="1"/>
</dbReference>
<evidence type="ECO:0000259" key="9">
    <source>
        <dbReference type="PROSITE" id="PS51193"/>
    </source>
</evidence>
<comment type="similarity">
    <text evidence="6 7">Belongs to the helicase family. DinG subfamily. Type 2 sub-subfamily.</text>
</comment>
<dbReference type="Pfam" id="PF00270">
    <property type="entry name" value="DEAD"/>
    <property type="match status" value="1"/>
</dbReference>
<feature type="domain" description="Helicase ATP-binding" evidence="8">
    <location>
        <begin position="257"/>
        <end position="482"/>
    </location>
</feature>
<gene>
    <name evidence="6 7" type="primary">dinG</name>
    <name evidence="10" type="ORF">C4K46_01105</name>
</gene>
<name>A0ABS5B128_9STRE</name>
<evidence type="ECO:0000256" key="5">
    <source>
        <dbReference type="ARBA" id="ARBA00022840"/>
    </source>
</evidence>
<evidence type="ECO:0000256" key="3">
    <source>
        <dbReference type="ARBA" id="ARBA00022801"/>
    </source>
</evidence>
<feature type="binding site" evidence="6">
    <location>
        <begin position="270"/>
        <end position="277"/>
    </location>
    <ligand>
        <name>ATP</name>
        <dbReference type="ChEBI" id="CHEBI:30616"/>
    </ligand>
</feature>
<dbReference type="GO" id="GO:0004527">
    <property type="term" value="F:exonuclease activity"/>
    <property type="evidence" value="ECO:0007669"/>
    <property type="project" value="UniProtKB-KW"/>
</dbReference>
<dbReference type="InterPro" id="IPR036397">
    <property type="entry name" value="RNaseH_sf"/>
</dbReference>
<evidence type="ECO:0000256" key="6">
    <source>
        <dbReference type="HAMAP-Rule" id="MF_02206"/>
    </source>
</evidence>
<evidence type="ECO:0000256" key="1">
    <source>
        <dbReference type="ARBA" id="ARBA00022722"/>
    </source>
</evidence>
<dbReference type="EMBL" id="PRDG01000001">
    <property type="protein sequence ID" value="MBP2622531.1"/>
    <property type="molecule type" value="Genomic_DNA"/>
</dbReference>
<dbReference type="InterPro" id="IPR013520">
    <property type="entry name" value="Ribonucl_H"/>
</dbReference>
<dbReference type="SMART" id="SM00491">
    <property type="entry name" value="HELICc2"/>
    <property type="match status" value="1"/>
</dbReference>
<keyword evidence="3 6" id="KW-0378">Hydrolase</keyword>